<dbReference type="OrthoDB" id="10252740at2759"/>
<evidence type="ECO:0000259" key="2">
    <source>
        <dbReference type="SMART" id="SM01163"/>
    </source>
</evidence>
<feature type="domain" description="Argonaute linker 1" evidence="2">
    <location>
        <begin position="244"/>
        <end position="304"/>
    </location>
</feature>
<evidence type="ECO:0000313" key="3">
    <source>
        <dbReference type="EMBL" id="KAF2658627.1"/>
    </source>
</evidence>
<keyword evidence="4" id="KW-1185">Reference proteome</keyword>
<feature type="region of interest" description="Disordered" evidence="1">
    <location>
        <begin position="1"/>
        <end position="38"/>
    </location>
</feature>
<dbReference type="EMBL" id="MU004313">
    <property type="protein sequence ID" value="KAF2658627.1"/>
    <property type="molecule type" value="Genomic_DNA"/>
</dbReference>
<dbReference type="AlphaFoldDB" id="A0A6A6THC5"/>
<accession>A0A6A6THC5</accession>
<dbReference type="InterPro" id="IPR036085">
    <property type="entry name" value="PAZ_dom_sf"/>
</dbReference>
<feature type="compositionally biased region" description="Basic and acidic residues" evidence="1">
    <location>
        <begin position="25"/>
        <end position="38"/>
    </location>
</feature>
<reference evidence="3" key="1">
    <citation type="journal article" date="2020" name="Stud. Mycol.">
        <title>101 Dothideomycetes genomes: a test case for predicting lifestyles and emergence of pathogens.</title>
        <authorList>
            <person name="Haridas S."/>
            <person name="Albert R."/>
            <person name="Binder M."/>
            <person name="Bloem J."/>
            <person name="Labutti K."/>
            <person name="Salamov A."/>
            <person name="Andreopoulos B."/>
            <person name="Baker S."/>
            <person name="Barry K."/>
            <person name="Bills G."/>
            <person name="Bluhm B."/>
            <person name="Cannon C."/>
            <person name="Castanera R."/>
            <person name="Culley D."/>
            <person name="Daum C."/>
            <person name="Ezra D."/>
            <person name="Gonzalez J."/>
            <person name="Henrissat B."/>
            <person name="Kuo A."/>
            <person name="Liang C."/>
            <person name="Lipzen A."/>
            <person name="Lutzoni F."/>
            <person name="Magnuson J."/>
            <person name="Mondo S."/>
            <person name="Nolan M."/>
            <person name="Ohm R."/>
            <person name="Pangilinan J."/>
            <person name="Park H.-J."/>
            <person name="Ramirez L."/>
            <person name="Alfaro M."/>
            <person name="Sun H."/>
            <person name="Tritt A."/>
            <person name="Yoshinaga Y."/>
            <person name="Zwiers L.-H."/>
            <person name="Turgeon B."/>
            <person name="Goodwin S."/>
            <person name="Spatafora J."/>
            <person name="Crous P."/>
            <person name="Grigoriev I."/>
        </authorList>
    </citation>
    <scope>NUCLEOTIDE SEQUENCE</scope>
    <source>
        <strain evidence="3">CBS 122681</strain>
    </source>
</reference>
<dbReference type="PANTHER" id="PTHR22891">
    <property type="entry name" value="EUKARYOTIC TRANSLATION INITIATION FACTOR 2C"/>
    <property type="match status" value="1"/>
</dbReference>
<dbReference type="SMART" id="SM01163">
    <property type="entry name" value="DUF1785"/>
    <property type="match status" value="1"/>
</dbReference>
<dbReference type="GO" id="GO:0003723">
    <property type="term" value="F:RNA binding"/>
    <property type="evidence" value="ECO:0007669"/>
    <property type="project" value="InterPro"/>
</dbReference>
<dbReference type="CDD" id="cd02846">
    <property type="entry name" value="PAZ_argonaute_like"/>
    <property type="match status" value="1"/>
</dbReference>
<dbReference type="InterPro" id="IPR003100">
    <property type="entry name" value="PAZ_dom"/>
</dbReference>
<dbReference type="SUPFAM" id="SSF101690">
    <property type="entry name" value="PAZ domain"/>
    <property type="match status" value="1"/>
</dbReference>
<dbReference type="Gene3D" id="2.170.260.10">
    <property type="entry name" value="paz domain"/>
    <property type="match status" value="1"/>
</dbReference>
<protein>
    <recommendedName>
        <fullName evidence="2">Argonaute linker 1 domain-containing protein</fullName>
    </recommendedName>
</protein>
<sequence length="541" mass="61205">MAIPSSKFDNRKHFGSKQTKQIFQDAKEEREQSSEDLEVHCLRPEFAEDCEVEENDTTESAEDRLEPTEHAAAIDSTGTVLTNHFKLDFADKDFHQYEVLGMRDSEDRMPSREGRRKLMQDFIASCEQLCKERESFEDDGLSLIVSWKDLRESFGLADAENGATLFEKEMTSRDEKDKRTLTLEYRGIVPTVQLLEASKGFTAHFAVEPQDTISADRAKRTISAEHAVNIIIAKSAKASHLGVFQIGRNKFFVDDKRLNPKGDPSKIDLQSGYVAYKGFTFTTKVGMGAPLLNISLATSAFFQPLYVDEFLKESDYDYDALIGTKVKVKYSGITRTIRGFGDSRPQKQMFDFKGSEVSVYEYLRDRKQIDGSLLERIAMSQFPCANVKSDNDPEWFPVEALKILKHQPVKRISGDLTSQMIYVARSDPGPNIHRIFETGLPTLGLNSQDTEGSSLKSSGISFSNEVLEIPARQLSIPHVRYGNLTIQPGARGEVWDLKAPKKFLDTHRSFTGRIMVLVPQHIHSNDDKKTLLQKKMELMVE</sequence>
<dbReference type="Pfam" id="PF02170">
    <property type="entry name" value="PAZ"/>
    <property type="match status" value="1"/>
</dbReference>
<gene>
    <name evidence="3" type="ORF">K491DRAFT_252544</name>
</gene>
<organism evidence="3 4">
    <name type="scientific">Lophiostoma macrostomum CBS 122681</name>
    <dbReference type="NCBI Taxonomy" id="1314788"/>
    <lineage>
        <taxon>Eukaryota</taxon>
        <taxon>Fungi</taxon>
        <taxon>Dikarya</taxon>
        <taxon>Ascomycota</taxon>
        <taxon>Pezizomycotina</taxon>
        <taxon>Dothideomycetes</taxon>
        <taxon>Pleosporomycetidae</taxon>
        <taxon>Pleosporales</taxon>
        <taxon>Lophiostomataceae</taxon>
        <taxon>Lophiostoma</taxon>
    </lineage>
</organism>
<evidence type="ECO:0000313" key="4">
    <source>
        <dbReference type="Proteomes" id="UP000799324"/>
    </source>
</evidence>
<evidence type="ECO:0000256" key="1">
    <source>
        <dbReference type="SAM" id="MobiDB-lite"/>
    </source>
</evidence>
<proteinExistence type="predicted"/>
<dbReference type="InterPro" id="IPR014811">
    <property type="entry name" value="ArgoL1"/>
</dbReference>
<name>A0A6A6THC5_9PLEO</name>
<dbReference type="Proteomes" id="UP000799324">
    <property type="component" value="Unassembled WGS sequence"/>
</dbReference>